<dbReference type="SUPFAM" id="SSF142338">
    <property type="entry name" value="CofD-like"/>
    <property type="match status" value="1"/>
</dbReference>
<dbReference type="Pfam" id="PF01933">
    <property type="entry name" value="CofD"/>
    <property type="match status" value="1"/>
</dbReference>
<feature type="compositionally biased region" description="Acidic residues" evidence="1">
    <location>
        <begin position="340"/>
        <end position="350"/>
    </location>
</feature>
<reference evidence="3" key="1">
    <citation type="journal article" date="2013" name="Genome Announc.">
        <title>Draft genome sequence of Pseudozyma brasiliensis sp. nov. strain GHG001, a high producer of endo-1,4-xylanase isolated from an insect pest of sugarcane.</title>
        <authorList>
            <person name="Oliveira J.V.D.C."/>
            <person name="dos Santos R.A.C."/>
            <person name="Borges T.A."/>
            <person name="Riano-Pachon D.M."/>
            <person name="Goldman G.H."/>
        </authorList>
    </citation>
    <scope>NUCLEOTIDE SEQUENCE [LARGE SCALE GENOMIC DNA]</scope>
    <source>
        <strain evidence="3">GHG001</strain>
    </source>
</reference>
<proteinExistence type="predicted"/>
<dbReference type="Gene3D" id="3.40.50.10680">
    <property type="entry name" value="CofD-like domains"/>
    <property type="match status" value="2"/>
</dbReference>
<evidence type="ECO:0000313" key="3">
    <source>
        <dbReference type="Proteomes" id="UP000019377"/>
    </source>
</evidence>
<dbReference type="InterPro" id="IPR002882">
    <property type="entry name" value="CofD"/>
</dbReference>
<dbReference type="Proteomes" id="UP000019377">
    <property type="component" value="Unassembled WGS sequence"/>
</dbReference>
<dbReference type="GO" id="GO:0043743">
    <property type="term" value="F:LPPG:FO 2-phospho-L-lactate transferase activity"/>
    <property type="evidence" value="ECO:0007669"/>
    <property type="project" value="InterPro"/>
</dbReference>
<accession>V5ERN8</accession>
<name>V5ERN8_KALBG</name>
<feature type="region of interest" description="Disordered" evidence="1">
    <location>
        <begin position="34"/>
        <end position="53"/>
    </location>
</feature>
<dbReference type="EMBL" id="KI545862">
    <property type="protein sequence ID" value="EST07820.1"/>
    <property type="molecule type" value="Genomic_DNA"/>
</dbReference>
<evidence type="ECO:0000313" key="2">
    <source>
        <dbReference type="EMBL" id="EST07820.1"/>
    </source>
</evidence>
<dbReference type="OMA" id="EWMDILE"/>
<dbReference type="AlphaFoldDB" id="V5ERN8"/>
<dbReference type="eggNOG" id="ENOG502QUXN">
    <property type="taxonomic scope" value="Eukaryota"/>
</dbReference>
<dbReference type="PANTHER" id="PTHR31240:SF0">
    <property type="entry name" value="MATERNAL EFFECT EMBRYO ARREST 18"/>
    <property type="match status" value="1"/>
</dbReference>
<dbReference type="OrthoDB" id="10267139at2759"/>
<dbReference type="InterPro" id="IPR038136">
    <property type="entry name" value="CofD-like_dom_sf"/>
</dbReference>
<evidence type="ECO:0000256" key="1">
    <source>
        <dbReference type="SAM" id="MobiDB-lite"/>
    </source>
</evidence>
<dbReference type="STRING" id="1365824.V5ERN8"/>
<protein>
    <submittedName>
        <fullName evidence="2">Uncharacterized protein</fullName>
    </submittedName>
</protein>
<dbReference type="PANTHER" id="PTHR31240">
    <property type="entry name" value="MATERNAL EFFECT EMBRYO ARREST 18"/>
    <property type="match status" value="1"/>
</dbReference>
<dbReference type="HOGENOM" id="CLU_019029_3_0_1"/>
<feature type="region of interest" description="Disordered" evidence="1">
    <location>
        <begin position="194"/>
        <end position="221"/>
    </location>
</feature>
<dbReference type="GeneID" id="27419966"/>
<gene>
    <name evidence="2" type="ORF">PSEUBRA_SCAF2g02897</name>
</gene>
<organism evidence="2 3">
    <name type="scientific">Kalmanozyma brasiliensis (strain GHG001)</name>
    <name type="common">Yeast</name>
    <name type="synonym">Pseudozyma brasiliensis</name>
    <dbReference type="NCBI Taxonomy" id="1365824"/>
    <lineage>
        <taxon>Eukaryota</taxon>
        <taxon>Fungi</taxon>
        <taxon>Dikarya</taxon>
        <taxon>Basidiomycota</taxon>
        <taxon>Ustilaginomycotina</taxon>
        <taxon>Ustilaginomycetes</taxon>
        <taxon>Ustilaginales</taxon>
        <taxon>Ustilaginaceae</taxon>
        <taxon>Kalmanozyma</taxon>
    </lineage>
</organism>
<feature type="region of interest" description="Disordered" evidence="1">
    <location>
        <begin position="332"/>
        <end position="391"/>
    </location>
</feature>
<keyword evidence="3" id="KW-1185">Reference proteome</keyword>
<sequence>MPISDNGGSSSEIIRVLGGPSIGDLRSRLNRLIPTPSRHDLSSSPSTVPPPSSNEAIHNLLSYRLPSTGSSRSIKQEWMDILEGRHPLWRGIEPERKEVIRGFLVQFESEVLRRAHRHFNFRGGSIGNFFLAAAQKFFRSIQSAIFLFSATTQISDSLASKVIPVINTNHTATIAAELEGGEILVGQCEISHPARRKEGRRGAPATLGGLGQAPGTPSSAVWDTQQHQHQDPNLLTADAMQGLGLADAGPSTPGFGPPAHFHINEPFASSNYTSMNGSVEAVKDAATGKLGSGSAATPARGVAAGASPLFAQLDDERAAVYAAQTRKGLTTVGNLKDGLDPEDDDADSQDGQDNPDSPAANSAAEDDPSKPPPNLSTKRTPEKTGNIIFTKTDESSALPSRIARILYVNAYRNEIHPAPNPSFLAALGRSRTLIYSCGSLWTSIVPCLALRSVASSIATSPTLRWKVLLLNSVQDRETRGMDARDFVEAICGSLNRSDPGEWQVRRLITHVAYFEDGQVGVDERALEELGVRCVRVKPRLRGKDGLPKFDEESVREALAKITM</sequence>